<dbReference type="AlphaFoldDB" id="D8S9E0"/>
<dbReference type="SUPFAM" id="SSF57667">
    <property type="entry name" value="beta-beta-alpha zinc fingers"/>
    <property type="match status" value="3"/>
</dbReference>
<gene>
    <name evidence="11" type="ORF">SELMODRAFT_419577</name>
</gene>
<dbReference type="OMA" id="NHCGDSL"/>
<dbReference type="PANTHER" id="PTHR13100:SF10">
    <property type="entry name" value="CELL GROWTH-REGULATING NUCLEOLAR PROTEIN"/>
    <property type="match status" value="1"/>
</dbReference>
<dbReference type="GO" id="GO:0006364">
    <property type="term" value="P:rRNA processing"/>
    <property type="evidence" value="ECO:0000318"/>
    <property type="project" value="GO_Central"/>
</dbReference>
<dbReference type="Proteomes" id="UP000001514">
    <property type="component" value="Unassembled WGS sequence"/>
</dbReference>
<evidence type="ECO:0000259" key="10">
    <source>
        <dbReference type="Pfam" id="PF25879"/>
    </source>
</evidence>
<comment type="subcellular location">
    <subcellularLocation>
        <location evidence="1">Nucleus</location>
    </subcellularLocation>
</comment>
<dbReference type="FunCoup" id="D8S9E0">
    <property type="interactions" value="2137"/>
</dbReference>
<dbReference type="KEGG" id="smo:SELMODRAFT_419577"/>
<proteinExistence type="predicted"/>
<keyword evidence="2" id="KW-0479">Metal-binding</keyword>
<dbReference type="InterPro" id="IPR058719">
    <property type="entry name" value="WHD_LYAR"/>
</dbReference>
<evidence type="ECO:0000259" key="9">
    <source>
        <dbReference type="Pfam" id="PF08790"/>
    </source>
</evidence>
<feature type="region of interest" description="Disordered" evidence="8">
    <location>
        <begin position="112"/>
        <end position="197"/>
    </location>
</feature>
<dbReference type="HOGENOM" id="CLU_066120_0_0_1"/>
<dbReference type="GO" id="GO:0005730">
    <property type="term" value="C:nucleolus"/>
    <property type="evidence" value="ECO:0000318"/>
    <property type="project" value="GO_Central"/>
</dbReference>
<feature type="compositionally biased region" description="Low complexity" evidence="8">
    <location>
        <begin position="121"/>
        <end position="130"/>
    </location>
</feature>
<dbReference type="FunFam" id="3.30.1490.490:FF:000001">
    <property type="entry name" value="cell growth-regulating nucleolar protein-like"/>
    <property type="match status" value="1"/>
</dbReference>
<keyword evidence="4 7" id="KW-0863">Zinc-finger</keyword>
<keyword evidence="3" id="KW-0677">Repeat</keyword>
<dbReference type="eggNOG" id="KOG2186">
    <property type="taxonomic scope" value="Eukaryota"/>
</dbReference>
<feature type="compositionally biased region" description="Basic and acidic residues" evidence="8">
    <location>
        <begin position="139"/>
        <end position="197"/>
    </location>
</feature>
<keyword evidence="5" id="KW-0862">Zinc</keyword>
<dbReference type="InterPro" id="IPR036236">
    <property type="entry name" value="Znf_C2H2_sf"/>
</dbReference>
<dbReference type="PROSITE" id="PS51804">
    <property type="entry name" value="ZF_C2HC_LYAR"/>
    <property type="match status" value="2"/>
</dbReference>
<evidence type="ECO:0000256" key="1">
    <source>
        <dbReference type="ARBA" id="ARBA00004123"/>
    </source>
</evidence>
<dbReference type="GO" id="GO:0003677">
    <property type="term" value="F:DNA binding"/>
    <property type="evidence" value="ECO:0000318"/>
    <property type="project" value="GO_Central"/>
</dbReference>
<evidence type="ECO:0000256" key="8">
    <source>
        <dbReference type="SAM" id="MobiDB-lite"/>
    </source>
</evidence>
<reference evidence="11 12" key="1">
    <citation type="journal article" date="2011" name="Science">
        <title>The Selaginella genome identifies genetic changes associated with the evolution of vascular plants.</title>
        <authorList>
            <person name="Banks J.A."/>
            <person name="Nishiyama T."/>
            <person name="Hasebe M."/>
            <person name="Bowman J.L."/>
            <person name="Gribskov M."/>
            <person name="dePamphilis C."/>
            <person name="Albert V.A."/>
            <person name="Aono N."/>
            <person name="Aoyama T."/>
            <person name="Ambrose B.A."/>
            <person name="Ashton N.W."/>
            <person name="Axtell M.J."/>
            <person name="Barker E."/>
            <person name="Barker M.S."/>
            <person name="Bennetzen J.L."/>
            <person name="Bonawitz N.D."/>
            <person name="Chapple C."/>
            <person name="Cheng C."/>
            <person name="Correa L.G."/>
            <person name="Dacre M."/>
            <person name="DeBarry J."/>
            <person name="Dreyer I."/>
            <person name="Elias M."/>
            <person name="Engstrom E.M."/>
            <person name="Estelle M."/>
            <person name="Feng L."/>
            <person name="Finet C."/>
            <person name="Floyd S.K."/>
            <person name="Frommer W.B."/>
            <person name="Fujita T."/>
            <person name="Gramzow L."/>
            <person name="Gutensohn M."/>
            <person name="Harholt J."/>
            <person name="Hattori M."/>
            <person name="Heyl A."/>
            <person name="Hirai T."/>
            <person name="Hiwatashi Y."/>
            <person name="Ishikawa M."/>
            <person name="Iwata M."/>
            <person name="Karol K.G."/>
            <person name="Koehler B."/>
            <person name="Kolukisaoglu U."/>
            <person name="Kubo M."/>
            <person name="Kurata T."/>
            <person name="Lalonde S."/>
            <person name="Li K."/>
            <person name="Li Y."/>
            <person name="Litt A."/>
            <person name="Lyons E."/>
            <person name="Manning G."/>
            <person name="Maruyama T."/>
            <person name="Michael T.P."/>
            <person name="Mikami K."/>
            <person name="Miyazaki S."/>
            <person name="Morinaga S."/>
            <person name="Murata T."/>
            <person name="Mueller-Roeber B."/>
            <person name="Nelson D.R."/>
            <person name="Obara M."/>
            <person name="Oguri Y."/>
            <person name="Olmstead R.G."/>
            <person name="Onodera N."/>
            <person name="Petersen B.L."/>
            <person name="Pils B."/>
            <person name="Prigge M."/>
            <person name="Rensing S.A."/>
            <person name="Riano-Pachon D.M."/>
            <person name="Roberts A.W."/>
            <person name="Sato Y."/>
            <person name="Scheller H.V."/>
            <person name="Schulz B."/>
            <person name="Schulz C."/>
            <person name="Shakirov E.V."/>
            <person name="Shibagaki N."/>
            <person name="Shinohara N."/>
            <person name="Shippen D.E."/>
            <person name="Soerensen I."/>
            <person name="Sotooka R."/>
            <person name="Sugimoto N."/>
            <person name="Sugita M."/>
            <person name="Sumikawa N."/>
            <person name="Tanurdzic M."/>
            <person name="Theissen G."/>
            <person name="Ulvskov P."/>
            <person name="Wakazuki S."/>
            <person name="Weng J.K."/>
            <person name="Willats W.W."/>
            <person name="Wipf D."/>
            <person name="Wolf P.G."/>
            <person name="Yang L."/>
            <person name="Zimmer A.D."/>
            <person name="Zhu Q."/>
            <person name="Mitros T."/>
            <person name="Hellsten U."/>
            <person name="Loque D."/>
            <person name="Otillar R."/>
            <person name="Salamov A."/>
            <person name="Schmutz J."/>
            <person name="Shapiro H."/>
            <person name="Lindquist E."/>
            <person name="Lucas S."/>
            <person name="Rokhsar D."/>
            <person name="Grigoriev I.V."/>
        </authorList>
    </citation>
    <scope>NUCLEOTIDE SEQUENCE [LARGE SCALE GENOMIC DNA]</scope>
</reference>
<feature type="domain" description="Cell growth-regulating nucleolar protein-like winged helix" evidence="10">
    <location>
        <begin position="205"/>
        <end position="280"/>
    </location>
</feature>
<dbReference type="InParanoid" id="D8S9E0"/>
<feature type="domain" description="Zinc finger C2H2 LYAR-type" evidence="9">
    <location>
        <begin position="30"/>
        <end position="57"/>
    </location>
</feature>
<dbReference type="Gramene" id="EFJ18946">
    <property type="protein sequence ID" value="EFJ18946"/>
    <property type="gene ID" value="SELMODRAFT_419577"/>
</dbReference>
<dbReference type="GO" id="GO:0000122">
    <property type="term" value="P:negative regulation of transcription by RNA polymerase II"/>
    <property type="evidence" value="ECO:0000318"/>
    <property type="project" value="GO_Central"/>
</dbReference>
<evidence type="ECO:0000256" key="7">
    <source>
        <dbReference type="PROSITE-ProRule" id="PRU01145"/>
    </source>
</evidence>
<dbReference type="EMBL" id="GL377608">
    <property type="protein sequence ID" value="EFJ18946.1"/>
    <property type="molecule type" value="Genomic_DNA"/>
</dbReference>
<keyword evidence="6" id="KW-0539">Nucleus</keyword>
<dbReference type="GO" id="GO:0008270">
    <property type="term" value="F:zinc ion binding"/>
    <property type="evidence" value="ECO:0007669"/>
    <property type="project" value="UniProtKB-KW"/>
</dbReference>
<dbReference type="Pfam" id="PF08790">
    <property type="entry name" value="zf-LYAR"/>
    <property type="match status" value="1"/>
</dbReference>
<evidence type="ECO:0000313" key="12">
    <source>
        <dbReference type="Proteomes" id="UP000001514"/>
    </source>
</evidence>
<protein>
    <submittedName>
        <fullName evidence="11">Uncharacterized protein</fullName>
    </submittedName>
</protein>
<dbReference type="OrthoDB" id="21474at2759"/>
<evidence type="ECO:0000256" key="6">
    <source>
        <dbReference type="ARBA" id="ARBA00023242"/>
    </source>
</evidence>
<dbReference type="PANTHER" id="PTHR13100">
    <property type="entry name" value="CELL GROWTH-REGULATING NUCLEOLAR PROTEIN LYAR"/>
    <property type="match status" value="1"/>
</dbReference>
<evidence type="ECO:0000256" key="5">
    <source>
        <dbReference type="ARBA" id="ARBA00022833"/>
    </source>
</evidence>
<sequence>MVWFQCDDCDDNLKKPSLPNHFRRCRASGFSCIDCGAKFDRQSVQQHTQCVSEVEKYGPKGVAAAAKKNGKNRDGGAVAEEIVNMGLSTRPPWSCSLCHIKATGREVLLVHGQSKRHGSKARAAIAARNPPAAPAVIEQESKDPEEERPIQQELSKDPAEMPARKKKREREGKENENSSREKGAIKQEPKEPVKEEGKISMDFSKVVRWRKLISREIKKSSDGSVKRRKLEKAVIPAAIDVVKAAGMEADATVLKPLLENYLASTKKFSLQGKSVHKVAKHE</sequence>
<dbReference type="STRING" id="88036.D8S9E0"/>
<organism evidence="12">
    <name type="scientific">Selaginella moellendorffii</name>
    <name type="common">Spikemoss</name>
    <dbReference type="NCBI Taxonomy" id="88036"/>
    <lineage>
        <taxon>Eukaryota</taxon>
        <taxon>Viridiplantae</taxon>
        <taxon>Streptophyta</taxon>
        <taxon>Embryophyta</taxon>
        <taxon>Tracheophyta</taxon>
        <taxon>Lycopodiopsida</taxon>
        <taxon>Selaginellales</taxon>
        <taxon>Selaginellaceae</taxon>
        <taxon>Selaginella</taxon>
    </lineage>
</organism>
<dbReference type="Pfam" id="PF25879">
    <property type="entry name" value="WHD_LYAR"/>
    <property type="match status" value="1"/>
</dbReference>
<evidence type="ECO:0000313" key="11">
    <source>
        <dbReference type="EMBL" id="EFJ18946.1"/>
    </source>
</evidence>
<name>D8S9E0_SELML</name>
<evidence type="ECO:0000256" key="4">
    <source>
        <dbReference type="ARBA" id="ARBA00022771"/>
    </source>
</evidence>
<evidence type="ECO:0000256" key="3">
    <source>
        <dbReference type="ARBA" id="ARBA00022737"/>
    </source>
</evidence>
<keyword evidence="12" id="KW-1185">Reference proteome</keyword>
<dbReference type="Gene3D" id="3.30.1490.490">
    <property type="match status" value="1"/>
</dbReference>
<dbReference type="InterPro" id="IPR014898">
    <property type="entry name" value="Znf_C2H2_LYAR"/>
</dbReference>
<evidence type="ECO:0000256" key="2">
    <source>
        <dbReference type="ARBA" id="ARBA00022723"/>
    </source>
</evidence>
<accession>D8S9E0</accession>
<dbReference type="InterPro" id="IPR039999">
    <property type="entry name" value="LYAR"/>
</dbReference>